<accession>Q0UWP3</accession>
<reference evidence="2" key="1">
    <citation type="journal article" date="2007" name="Plant Cell">
        <title>Dothideomycete-plant interactions illuminated by genome sequencing and EST analysis of the wheat pathogen Stagonospora nodorum.</title>
        <authorList>
            <person name="Hane J.K."/>
            <person name="Lowe R.G."/>
            <person name="Solomon P.S."/>
            <person name="Tan K.C."/>
            <person name="Schoch C.L."/>
            <person name="Spatafora J.W."/>
            <person name="Crous P.W."/>
            <person name="Kodira C."/>
            <person name="Birren B.W."/>
            <person name="Galagan J.E."/>
            <person name="Torriani S.F."/>
            <person name="McDonald B.A."/>
            <person name="Oliver R.P."/>
        </authorList>
    </citation>
    <scope>NUCLEOTIDE SEQUENCE [LARGE SCALE GENOMIC DNA]</scope>
    <source>
        <strain evidence="2">SN15 / ATCC MYA-4574 / FGSC 10173</strain>
    </source>
</reference>
<dbReference type="Proteomes" id="UP000001055">
    <property type="component" value="Unassembled WGS sequence"/>
</dbReference>
<organism evidence="1 2">
    <name type="scientific">Phaeosphaeria nodorum (strain SN15 / ATCC MYA-4574 / FGSC 10173)</name>
    <name type="common">Glume blotch fungus</name>
    <name type="synonym">Parastagonospora nodorum</name>
    <dbReference type="NCBI Taxonomy" id="321614"/>
    <lineage>
        <taxon>Eukaryota</taxon>
        <taxon>Fungi</taxon>
        <taxon>Dikarya</taxon>
        <taxon>Ascomycota</taxon>
        <taxon>Pezizomycotina</taxon>
        <taxon>Dothideomycetes</taxon>
        <taxon>Pleosporomycetidae</taxon>
        <taxon>Pleosporales</taxon>
        <taxon>Pleosporineae</taxon>
        <taxon>Phaeosphaeriaceae</taxon>
        <taxon>Parastagonospora</taxon>
    </lineage>
</organism>
<gene>
    <name evidence="1" type="ORF">SNOG_03821</name>
</gene>
<dbReference type="GeneID" id="5971229"/>
<name>Q0UWP3_PHANO</name>
<dbReference type="VEuPathDB" id="FungiDB:JI435_038210"/>
<dbReference type="KEGG" id="pno:SNOG_03821"/>
<proteinExistence type="predicted"/>
<evidence type="ECO:0000313" key="1">
    <source>
        <dbReference type="EMBL" id="EAT89026.2"/>
    </source>
</evidence>
<protein>
    <submittedName>
        <fullName evidence="1">Uncharacterized protein</fullName>
    </submittedName>
</protein>
<dbReference type="InParanoid" id="Q0UWP3"/>
<dbReference type="RefSeq" id="XP_001794366.1">
    <property type="nucleotide sequence ID" value="XM_001794314.1"/>
</dbReference>
<dbReference type="EMBL" id="CH445329">
    <property type="protein sequence ID" value="EAT89026.2"/>
    <property type="molecule type" value="Genomic_DNA"/>
</dbReference>
<dbReference type="AlphaFoldDB" id="Q0UWP3"/>
<evidence type="ECO:0000313" key="2">
    <source>
        <dbReference type="Proteomes" id="UP000001055"/>
    </source>
</evidence>
<sequence length="230" mass="26730">MADSTKACEERFLQVREASLRQWFSETRSNDLNTRLTAQDRLHVLLIIRKHRGKLAKLEEQKTRTNGYGAQTATERWAQILRGEKTFTGADVEQWAGRWKTKMTLQKLLMNEQRTTHQRTFIARHSWDPQSQIPHKIVSTAFEMTNSERANDYNSQRNIRTYRIYLGDCKERCNTCKRNNDKAGATTAQQDIYRVNGEDPVYLPKHERGTRIVQKAKCYAAEAVGGRHAD</sequence>